<evidence type="ECO:0000256" key="4">
    <source>
        <dbReference type="SAM" id="Phobius"/>
    </source>
</evidence>
<feature type="repeat" description="TPR" evidence="3">
    <location>
        <begin position="748"/>
        <end position="781"/>
    </location>
</feature>
<comment type="caution">
    <text evidence="5">The sequence shown here is derived from an EMBL/GenBank/DDBJ whole genome shotgun (WGS) entry which is preliminary data.</text>
</comment>
<feature type="repeat" description="TPR" evidence="3">
    <location>
        <begin position="667"/>
        <end position="700"/>
    </location>
</feature>
<sequence length="865" mass="99162">MFNQSSLHRKQVTGDRFSKQTELLNLGLAVQQDNIKESNSPHPSIVKLSWVHQDLVHLRPFIRSTVKLFKLADKASCPEILVQEVLAWTGAQPFLTQKVCQLLCEYESFIVAGEEAIVVEQLVQNHLIANWQTQVAAEHLQTIQDGLIANSRCDSIWLLRLYQQILQQGELPVQDSPIQTELLNLGLVAKQENKLRISNRIYESVFNLNWVEHELGRLRPIIYNTTKLFELDEKATHPDIVLEQVLLWTNAQPFLTQKVCQLLCEHESFIATGEEAIVVEQLVQNHLIASWQTQIAAEHLQVIQESLVKNQFCDPIQLLKLYQQILQYPELPIQNYPVETELLNIGLVVKQEDKLKVANRIYQYVFNLDWVNQQLERLQPLIQNSIKVFQLNEKASCPEILMQQVLSWTGAQPFLTQKVCQLLCEYESFIGAGEEAVVVEQLVQNHLIANWQTQIAAEHLQIIHDGLIANPRCDSIWLLRLYQRILQQGELPVQDSPIQTELLNLGLVVEQENKLKTSNHIYKSVFNLSWVDQQLANMLEITPPSRSRMTSDNLFPGSILKAKNLIFQPRVLIFRGIWILLAILGFSALCWSFYKNIEVNILFQEGNKLFNQGEYKKAIAKFDKLLNIDSNYYQAWTNRGYALAGLQEYNKMLESCSTATIIEPKAVYAWNCQGEALYNLQQYYEAISAFDTAIALDTKDPIFWINKTESLLVLKQIDTALITIDEAINLLQKMQKANPQQNITRELTIAFSHKGKVLWQKKQYTEALAAFDQALINDPQYFTALRGRGLALQGLKQYEQAIAQFQQMLNESSLTDTQKAETLYYMGQTHCHLSQFSDGIVALEAALKLKPDYQAAEEAKVRCSR</sequence>
<feature type="repeat" description="TPR" evidence="3">
    <location>
        <begin position="599"/>
        <end position="632"/>
    </location>
</feature>
<evidence type="ECO:0000256" key="1">
    <source>
        <dbReference type="ARBA" id="ARBA00022737"/>
    </source>
</evidence>
<dbReference type="InterPro" id="IPR011990">
    <property type="entry name" value="TPR-like_helical_dom_sf"/>
</dbReference>
<keyword evidence="1" id="KW-0677">Repeat</keyword>
<dbReference type="Pfam" id="PF13414">
    <property type="entry name" value="TPR_11"/>
    <property type="match status" value="1"/>
</dbReference>
<dbReference type="SMART" id="SM00028">
    <property type="entry name" value="TPR"/>
    <property type="match status" value="7"/>
</dbReference>
<evidence type="ECO:0000313" key="6">
    <source>
        <dbReference type="Proteomes" id="UP000235036"/>
    </source>
</evidence>
<dbReference type="InterPro" id="IPR019734">
    <property type="entry name" value="TPR_rpt"/>
</dbReference>
<organism evidence="5 6">
    <name type="scientific">Fischerella muscicola CCMEE 5323</name>
    <dbReference type="NCBI Taxonomy" id="2019572"/>
    <lineage>
        <taxon>Bacteria</taxon>
        <taxon>Bacillati</taxon>
        <taxon>Cyanobacteriota</taxon>
        <taxon>Cyanophyceae</taxon>
        <taxon>Nostocales</taxon>
        <taxon>Hapalosiphonaceae</taxon>
        <taxon>Fischerella</taxon>
    </lineage>
</organism>
<feature type="repeat" description="TPR" evidence="3">
    <location>
        <begin position="820"/>
        <end position="853"/>
    </location>
</feature>
<keyword evidence="4" id="KW-0812">Transmembrane</keyword>
<dbReference type="Proteomes" id="UP000235036">
    <property type="component" value="Unassembled WGS sequence"/>
</dbReference>
<accession>A0A2N6JVK1</accession>
<keyword evidence="2 3" id="KW-0802">TPR repeat</keyword>
<dbReference type="Pfam" id="PF13432">
    <property type="entry name" value="TPR_16"/>
    <property type="match status" value="1"/>
</dbReference>
<dbReference type="EMBL" id="NRQW01000647">
    <property type="protein sequence ID" value="PLZ83440.1"/>
    <property type="molecule type" value="Genomic_DNA"/>
</dbReference>
<keyword evidence="4" id="KW-0472">Membrane</keyword>
<dbReference type="SUPFAM" id="SSF48452">
    <property type="entry name" value="TPR-like"/>
    <property type="match status" value="2"/>
</dbReference>
<feature type="transmembrane region" description="Helical" evidence="4">
    <location>
        <begin position="572"/>
        <end position="594"/>
    </location>
</feature>
<keyword evidence="6" id="KW-1185">Reference proteome</keyword>
<dbReference type="InterPro" id="IPR013105">
    <property type="entry name" value="TPR_2"/>
</dbReference>
<name>A0A2N6JVK1_FISMU</name>
<evidence type="ECO:0000256" key="3">
    <source>
        <dbReference type="PROSITE-ProRule" id="PRU00339"/>
    </source>
</evidence>
<dbReference type="PROSITE" id="PS50005">
    <property type="entry name" value="TPR"/>
    <property type="match status" value="4"/>
</dbReference>
<protein>
    <submittedName>
        <fullName evidence="5">Uncharacterized protein</fullName>
    </submittedName>
</protein>
<evidence type="ECO:0000256" key="2">
    <source>
        <dbReference type="ARBA" id="ARBA00022803"/>
    </source>
</evidence>
<proteinExistence type="predicted"/>
<keyword evidence="4" id="KW-1133">Transmembrane helix</keyword>
<evidence type="ECO:0000313" key="5">
    <source>
        <dbReference type="EMBL" id="PLZ83440.1"/>
    </source>
</evidence>
<reference evidence="5 6" key="1">
    <citation type="submission" date="2017-08" db="EMBL/GenBank/DDBJ databases">
        <title>Genomes of Fischerella (Mastigocladus) sp. strains.</title>
        <authorList>
            <person name="Miller S.R."/>
        </authorList>
    </citation>
    <scope>NUCLEOTIDE SEQUENCE [LARGE SCALE GENOMIC DNA]</scope>
    <source>
        <strain evidence="5 6">CCMEE 5323</strain>
    </source>
</reference>
<dbReference type="Gene3D" id="1.25.40.10">
    <property type="entry name" value="Tetratricopeptide repeat domain"/>
    <property type="match status" value="3"/>
</dbReference>
<gene>
    <name evidence="5" type="ORF">CEN44_26565</name>
</gene>
<dbReference type="AlphaFoldDB" id="A0A2N6JVK1"/>
<dbReference type="PANTHER" id="PTHR44943:SF4">
    <property type="entry name" value="TPR REPEAT-CONTAINING PROTEIN MJ0798"/>
    <property type="match status" value="1"/>
</dbReference>
<dbReference type="Pfam" id="PF07719">
    <property type="entry name" value="TPR_2"/>
    <property type="match status" value="1"/>
</dbReference>
<dbReference type="PANTHER" id="PTHR44943">
    <property type="entry name" value="CELLULOSE SYNTHASE OPERON PROTEIN C"/>
    <property type="match status" value="1"/>
</dbReference>
<dbReference type="InterPro" id="IPR051685">
    <property type="entry name" value="Ycf3/AcsC/BcsC/TPR_MFPF"/>
</dbReference>